<evidence type="ECO:0000313" key="2">
    <source>
        <dbReference type="EMBL" id="KAK3863589.1"/>
    </source>
</evidence>
<protein>
    <submittedName>
        <fullName evidence="2">Uncharacterized protein</fullName>
    </submittedName>
</protein>
<comment type="caution">
    <text evidence="2">The sequence shown here is derived from an EMBL/GenBank/DDBJ whole genome shotgun (WGS) entry which is preliminary data.</text>
</comment>
<reference evidence="2" key="1">
    <citation type="submission" date="2023-10" db="EMBL/GenBank/DDBJ databases">
        <title>Genome assemblies of two species of porcelain crab, Petrolisthes cinctipes and Petrolisthes manimaculis (Anomura: Porcellanidae).</title>
        <authorList>
            <person name="Angst P."/>
        </authorList>
    </citation>
    <scope>NUCLEOTIDE SEQUENCE</scope>
    <source>
        <strain evidence="2">PB745_01</strain>
        <tissue evidence="2">Gill</tissue>
    </source>
</reference>
<name>A0AAE1K448_PETCI</name>
<dbReference type="Proteomes" id="UP001286313">
    <property type="component" value="Unassembled WGS sequence"/>
</dbReference>
<accession>A0AAE1K448</accession>
<feature type="compositionally biased region" description="Low complexity" evidence="1">
    <location>
        <begin position="54"/>
        <end position="79"/>
    </location>
</feature>
<sequence>MALPPSSSLTTRPLHPSPLLTTKPLHPCSLYHTILPLYPLLYLLPLSPLLCSPHNASTPSSSSHTTRSIHPQPLLTHHTTPPPLQPSPSPHDPSIPSLHCAW</sequence>
<evidence type="ECO:0000256" key="1">
    <source>
        <dbReference type="SAM" id="MobiDB-lite"/>
    </source>
</evidence>
<proteinExistence type="predicted"/>
<dbReference type="EMBL" id="JAWQEG010003988">
    <property type="protein sequence ID" value="KAK3863589.1"/>
    <property type="molecule type" value="Genomic_DNA"/>
</dbReference>
<evidence type="ECO:0000313" key="3">
    <source>
        <dbReference type="Proteomes" id="UP001286313"/>
    </source>
</evidence>
<organism evidence="2 3">
    <name type="scientific">Petrolisthes cinctipes</name>
    <name type="common">Flat porcelain crab</name>
    <dbReference type="NCBI Taxonomy" id="88211"/>
    <lineage>
        <taxon>Eukaryota</taxon>
        <taxon>Metazoa</taxon>
        <taxon>Ecdysozoa</taxon>
        <taxon>Arthropoda</taxon>
        <taxon>Crustacea</taxon>
        <taxon>Multicrustacea</taxon>
        <taxon>Malacostraca</taxon>
        <taxon>Eumalacostraca</taxon>
        <taxon>Eucarida</taxon>
        <taxon>Decapoda</taxon>
        <taxon>Pleocyemata</taxon>
        <taxon>Anomura</taxon>
        <taxon>Galatheoidea</taxon>
        <taxon>Porcellanidae</taxon>
        <taxon>Petrolisthes</taxon>
    </lineage>
</organism>
<dbReference type="AlphaFoldDB" id="A0AAE1K448"/>
<keyword evidence="3" id="KW-1185">Reference proteome</keyword>
<feature type="region of interest" description="Disordered" evidence="1">
    <location>
        <begin position="54"/>
        <end position="102"/>
    </location>
</feature>
<gene>
    <name evidence="2" type="ORF">Pcinc_030660</name>
</gene>
<feature type="compositionally biased region" description="Pro residues" evidence="1">
    <location>
        <begin position="80"/>
        <end position="93"/>
    </location>
</feature>